<evidence type="ECO:0000256" key="6">
    <source>
        <dbReference type="ARBA" id="ARBA00022842"/>
    </source>
</evidence>
<protein>
    <recommendedName>
        <fullName evidence="10">dITP/XTP pyrophosphatase</fullName>
        <ecNumber evidence="10">3.6.1.66</ecNumber>
    </recommendedName>
    <alternativeName>
        <fullName evidence="10">Non-canonical purine NTP pyrophosphatase</fullName>
    </alternativeName>
    <alternativeName>
        <fullName evidence="10">Non-standard purine NTP pyrophosphatase</fullName>
    </alternativeName>
    <alternativeName>
        <fullName evidence="10">Nucleoside-triphosphate diphosphatase</fullName>
    </alternativeName>
    <alternativeName>
        <fullName evidence="10">Nucleoside-triphosphate pyrophosphatase</fullName>
        <shortName evidence="10">NTPase</shortName>
    </alternativeName>
</protein>
<evidence type="ECO:0000256" key="2">
    <source>
        <dbReference type="ARBA" id="ARBA00011738"/>
    </source>
</evidence>
<dbReference type="GO" id="GO:0036220">
    <property type="term" value="F:ITP diphosphatase activity"/>
    <property type="evidence" value="ECO:0007669"/>
    <property type="project" value="UniProtKB-UniRule"/>
</dbReference>
<evidence type="ECO:0000313" key="12">
    <source>
        <dbReference type="EMBL" id="POS01608.1"/>
    </source>
</evidence>
<feature type="binding site" evidence="10">
    <location>
        <begin position="148"/>
        <end position="151"/>
    </location>
    <ligand>
        <name>substrate</name>
    </ligand>
</feature>
<dbReference type="Gene3D" id="3.90.950.10">
    <property type="match status" value="1"/>
</dbReference>
<dbReference type="InterPro" id="IPR002637">
    <property type="entry name" value="RdgB/HAM1"/>
</dbReference>
<feature type="active site" description="Proton acceptor" evidence="10">
    <location>
        <position position="68"/>
    </location>
</feature>
<dbReference type="FunFam" id="3.90.950.10:FF:000001">
    <property type="entry name" value="dITP/XTP pyrophosphatase"/>
    <property type="match status" value="1"/>
</dbReference>
<keyword evidence="5 10" id="KW-0378">Hydrolase</keyword>
<dbReference type="PANTHER" id="PTHR11067">
    <property type="entry name" value="INOSINE TRIPHOSPHATE PYROPHOSPHATASE/HAM1 PROTEIN"/>
    <property type="match status" value="1"/>
</dbReference>
<comment type="function">
    <text evidence="10">Pyrophosphatase that catalyzes the hydrolysis of nucleoside triphosphates to their monophosphate derivatives, with a high preference for the non-canonical purine nucleotides XTP (xanthosine triphosphate), dITP (deoxyinosine triphosphate) and ITP. Seems to function as a house-cleaning enzyme that removes non-canonical purine nucleotides from the nucleotide pool, thus preventing their incorporation into DNA/RNA and avoiding chromosomal lesions.</text>
</comment>
<evidence type="ECO:0000256" key="1">
    <source>
        <dbReference type="ARBA" id="ARBA00008023"/>
    </source>
</evidence>
<dbReference type="SUPFAM" id="SSF52972">
    <property type="entry name" value="ITPase-like"/>
    <property type="match status" value="1"/>
</dbReference>
<feature type="binding site" evidence="10">
    <location>
        <begin position="176"/>
        <end position="177"/>
    </location>
    <ligand>
        <name>substrate</name>
    </ligand>
</feature>
<keyword evidence="7 10" id="KW-0546">Nucleotide metabolism</keyword>
<keyword evidence="4 10" id="KW-0547">Nucleotide-binding</keyword>
<feature type="binding site" evidence="10">
    <location>
        <position position="69"/>
    </location>
    <ligand>
        <name>substrate</name>
    </ligand>
</feature>
<comment type="similarity">
    <text evidence="1 10 11">Belongs to the HAM1 NTPase family.</text>
</comment>
<evidence type="ECO:0000256" key="3">
    <source>
        <dbReference type="ARBA" id="ARBA00022723"/>
    </source>
</evidence>
<keyword evidence="3 10" id="KW-0479">Metal-binding</keyword>
<dbReference type="GO" id="GO:0035870">
    <property type="term" value="F:dITP diphosphatase activity"/>
    <property type="evidence" value="ECO:0007669"/>
    <property type="project" value="UniProtKB-UniRule"/>
</dbReference>
<evidence type="ECO:0000256" key="11">
    <source>
        <dbReference type="RuleBase" id="RU003781"/>
    </source>
</evidence>
<dbReference type="OrthoDB" id="9807456at2"/>
<dbReference type="PANTHER" id="PTHR11067:SF9">
    <property type="entry name" value="INOSINE TRIPHOSPHATE PYROPHOSPHATASE"/>
    <property type="match status" value="1"/>
</dbReference>
<feature type="binding site" evidence="10">
    <location>
        <position position="68"/>
    </location>
    <ligand>
        <name>Mg(2+)</name>
        <dbReference type="ChEBI" id="CHEBI:18420"/>
    </ligand>
</feature>
<dbReference type="GO" id="GO:0046872">
    <property type="term" value="F:metal ion binding"/>
    <property type="evidence" value="ECO:0007669"/>
    <property type="project" value="UniProtKB-KW"/>
</dbReference>
<dbReference type="NCBIfam" id="TIGR00042">
    <property type="entry name" value="RdgB/HAM1 family non-canonical purine NTP pyrophosphatase"/>
    <property type="match status" value="1"/>
</dbReference>
<evidence type="ECO:0000256" key="4">
    <source>
        <dbReference type="ARBA" id="ARBA00022741"/>
    </source>
</evidence>
<organism evidence="12 13">
    <name type="scientific">Flavobacterium croceum DSM 17960</name>
    <dbReference type="NCBI Taxonomy" id="1121886"/>
    <lineage>
        <taxon>Bacteria</taxon>
        <taxon>Pseudomonadati</taxon>
        <taxon>Bacteroidota</taxon>
        <taxon>Flavobacteriia</taxon>
        <taxon>Flavobacteriales</taxon>
        <taxon>Flavobacteriaceae</taxon>
        <taxon>Flavobacterium</taxon>
    </lineage>
</organism>
<gene>
    <name evidence="12" type="ORF">Q361_10968</name>
</gene>
<dbReference type="Pfam" id="PF01725">
    <property type="entry name" value="Ham1p_like"/>
    <property type="match status" value="1"/>
</dbReference>
<keyword evidence="6 10" id="KW-0460">Magnesium</keyword>
<proteinExistence type="inferred from homology"/>
<evidence type="ECO:0000256" key="7">
    <source>
        <dbReference type="ARBA" id="ARBA00023080"/>
    </source>
</evidence>
<evidence type="ECO:0000313" key="13">
    <source>
        <dbReference type="Proteomes" id="UP000237056"/>
    </source>
</evidence>
<dbReference type="HAMAP" id="MF_01405">
    <property type="entry name" value="Non_canon_purine_NTPase"/>
    <property type="match status" value="1"/>
</dbReference>
<comment type="caution">
    <text evidence="10">Lacks conserved residue(s) required for the propagation of feature annotation.</text>
</comment>
<dbReference type="InterPro" id="IPR020922">
    <property type="entry name" value="dITP/XTP_pyrophosphatase"/>
</dbReference>
<comment type="cofactor">
    <cofactor evidence="10">
        <name>Mg(2+)</name>
        <dbReference type="ChEBI" id="CHEBI:18420"/>
    </cofactor>
    <text evidence="10">Binds 1 Mg(2+) ion per subunit.</text>
</comment>
<dbReference type="EC" id="3.6.1.66" evidence="10"/>
<accession>A0A2S4N7B4</accession>
<comment type="catalytic activity">
    <reaction evidence="8 10">
        <text>dITP + H2O = dIMP + diphosphate + H(+)</text>
        <dbReference type="Rhea" id="RHEA:28342"/>
        <dbReference type="ChEBI" id="CHEBI:15377"/>
        <dbReference type="ChEBI" id="CHEBI:15378"/>
        <dbReference type="ChEBI" id="CHEBI:33019"/>
        <dbReference type="ChEBI" id="CHEBI:61194"/>
        <dbReference type="ChEBI" id="CHEBI:61382"/>
        <dbReference type="EC" id="3.6.1.66"/>
    </reaction>
</comment>
<comment type="caution">
    <text evidence="12">The sequence shown here is derived from an EMBL/GenBank/DDBJ whole genome shotgun (WGS) entry which is preliminary data.</text>
</comment>
<evidence type="ECO:0000256" key="9">
    <source>
        <dbReference type="ARBA" id="ARBA00052017"/>
    </source>
</evidence>
<reference evidence="12 13" key="1">
    <citation type="submission" date="2018-01" db="EMBL/GenBank/DDBJ databases">
        <title>Genomic Encyclopedia of Type Strains, Phase I: the one thousand microbial genomes (KMG-I) project.</title>
        <authorList>
            <person name="Goeker M."/>
        </authorList>
    </citation>
    <scope>NUCLEOTIDE SEQUENCE [LARGE SCALE GENOMIC DNA]</scope>
    <source>
        <strain evidence="12 13">DSM 17960</strain>
    </source>
</reference>
<evidence type="ECO:0000256" key="10">
    <source>
        <dbReference type="HAMAP-Rule" id="MF_01405"/>
    </source>
</evidence>
<dbReference type="GO" id="GO:0009117">
    <property type="term" value="P:nucleotide metabolic process"/>
    <property type="evidence" value="ECO:0007669"/>
    <property type="project" value="UniProtKB-KW"/>
</dbReference>
<evidence type="ECO:0000256" key="5">
    <source>
        <dbReference type="ARBA" id="ARBA00022801"/>
    </source>
</evidence>
<dbReference type="GO" id="GO:0000166">
    <property type="term" value="F:nucleotide binding"/>
    <property type="evidence" value="ECO:0007669"/>
    <property type="project" value="UniProtKB-KW"/>
</dbReference>
<dbReference type="GO" id="GO:0017111">
    <property type="term" value="F:ribonucleoside triphosphate phosphatase activity"/>
    <property type="evidence" value="ECO:0007669"/>
    <property type="project" value="InterPro"/>
</dbReference>
<comment type="subunit">
    <text evidence="2 10">Homodimer.</text>
</comment>
<dbReference type="CDD" id="cd00515">
    <property type="entry name" value="HAM1"/>
    <property type="match status" value="1"/>
</dbReference>
<keyword evidence="13" id="KW-1185">Reference proteome</keyword>
<dbReference type="RefSeq" id="WP_103726203.1">
    <property type="nucleotide sequence ID" value="NZ_PQNY01000009.1"/>
</dbReference>
<dbReference type="Proteomes" id="UP000237056">
    <property type="component" value="Unassembled WGS sequence"/>
</dbReference>
<feature type="binding site" evidence="10">
    <location>
        <begin position="7"/>
        <end position="12"/>
    </location>
    <ligand>
        <name>substrate</name>
    </ligand>
</feature>
<sequence length="190" mass="21454">MDLVFASNNQNKIIEIQNLVPKNFKILSLSDIGCYEDIPETGSTIEENAYLKAIYIAKKYNLNCFADDSGLEIEALHGEPGVFSARYAGIPKNDQNNIDKVLQKLENIPNRSANFKTVICLNIDNQMHYFEGKVFGTIISEMRGTNGFGYDPIFVPDNYNKTFAEMSLEEKSKISHRAIAVQKLTTFLQK</sequence>
<dbReference type="InterPro" id="IPR029001">
    <property type="entry name" value="ITPase-like_fam"/>
</dbReference>
<dbReference type="NCBIfam" id="NF011398">
    <property type="entry name" value="PRK14823.1"/>
    <property type="match status" value="1"/>
</dbReference>
<dbReference type="GO" id="GO:0036222">
    <property type="term" value="F:XTP diphosphatase activity"/>
    <property type="evidence" value="ECO:0007669"/>
    <property type="project" value="UniProtKB-UniRule"/>
</dbReference>
<name>A0A2S4N7B4_9FLAO</name>
<dbReference type="GO" id="GO:0009146">
    <property type="term" value="P:purine nucleoside triphosphate catabolic process"/>
    <property type="evidence" value="ECO:0007669"/>
    <property type="project" value="UniProtKB-UniRule"/>
</dbReference>
<evidence type="ECO:0000256" key="8">
    <source>
        <dbReference type="ARBA" id="ARBA00051875"/>
    </source>
</evidence>
<comment type="catalytic activity">
    <reaction evidence="10">
        <text>ITP + H2O = IMP + diphosphate + H(+)</text>
        <dbReference type="Rhea" id="RHEA:29399"/>
        <dbReference type="ChEBI" id="CHEBI:15377"/>
        <dbReference type="ChEBI" id="CHEBI:15378"/>
        <dbReference type="ChEBI" id="CHEBI:33019"/>
        <dbReference type="ChEBI" id="CHEBI:58053"/>
        <dbReference type="ChEBI" id="CHEBI:61402"/>
        <dbReference type="EC" id="3.6.1.66"/>
    </reaction>
</comment>
<feature type="binding site" evidence="10">
    <location>
        <position position="171"/>
    </location>
    <ligand>
        <name>substrate</name>
    </ligand>
</feature>
<comment type="catalytic activity">
    <reaction evidence="9 10">
        <text>XTP + H2O = XMP + diphosphate + H(+)</text>
        <dbReference type="Rhea" id="RHEA:28610"/>
        <dbReference type="ChEBI" id="CHEBI:15377"/>
        <dbReference type="ChEBI" id="CHEBI:15378"/>
        <dbReference type="ChEBI" id="CHEBI:33019"/>
        <dbReference type="ChEBI" id="CHEBI:57464"/>
        <dbReference type="ChEBI" id="CHEBI:61314"/>
        <dbReference type="EC" id="3.6.1.66"/>
    </reaction>
</comment>
<dbReference type="GO" id="GO:0005829">
    <property type="term" value="C:cytosol"/>
    <property type="evidence" value="ECO:0007669"/>
    <property type="project" value="TreeGrafter"/>
</dbReference>
<dbReference type="AlphaFoldDB" id="A0A2S4N7B4"/>
<dbReference type="EMBL" id="PQNY01000009">
    <property type="protein sequence ID" value="POS01608.1"/>
    <property type="molecule type" value="Genomic_DNA"/>
</dbReference>